<comment type="caution">
    <text evidence="1">The sequence shown here is derived from an EMBL/GenBank/DDBJ whole genome shotgun (WGS) entry which is preliminary data.</text>
</comment>
<dbReference type="AlphaFoldDB" id="A0A9Q3HYR7"/>
<name>A0A9Q3HYR7_9BASI</name>
<protein>
    <submittedName>
        <fullName evidence="1">Uncharacterized protein</fullName>
    </submittedName>
</protein>
<evidence type="ECO:0000313" key="2">
    <source>
        <dbReference type="Proteomes" id="UP000765509"/>
    </source>
</evidence>
<gene>
    <name evidence="1" type="ORF">O181_059564</name>
</gene>
<reference evidence="1" key="1">
    <citation type="submission" date="2021-03" db="EMBL/GenBank/DDBJ databases">
        <title>Draft genome sequence of rust myrtle Austropuccinia psidii MF-1, a brazilian biotype.</title>
        <authorList>
            <person name="Quecine M.C."/>
            <person name="Pachon D.M.R."/>
            <person name="Bonatelli M.L."/>
            <person name="Correr F.H."/>
            <person name="Franceschini L.M."/>
            <person name="Leite T.F."/>
            <person name="Margarido G.R.A."/>
            <person name="Almeida C.A."/>
            <person name="Ferrarezi J.A."/>
            <person name="Labate C.A."/>
        </authorList>
    </citation>
    <scope>NUCLEOTIDE SEQUENCE</scope>
    <source>
        <strain evidence="1">MF-1</strain>
    </source>
</reference>
<sequence>MENIHGTANKMTFCIENTPYPLIIDCGGHLSIVARESLDKHFPNWEQKLLKSKAKNFKIASGKMKSIGTIIKEIIIPHRKGNIRLKPGFVVHKDVQIQGFLLGTDYKIIHCIDIRNINNRHITIGQFSYQLSSKQKHSLLKILRKNKIAFAIGGECLGNVRGHNIGLHLDVERPYSPILRRPPYQEILETRKEVEKRYNEQLDMYVIRNIGCNEIVEVTTPVLINWHDGKSRFFGDFGELKYYTKADR</sequence>
<accession>A0A9Q3HYR7</accession>
<proteinExistence type="predicted"/>
<evidence type="ECO:0000313" key="1">
    <source>
        <dbReference type="EMBL" id="MBW0519849.1"/>
    </source>
</evidence>
<dbReference type="EMBL" id="AVOT02027685">
    <property type="protein sequence ID" value="MBW0519849.1"/>
    <property type="molecule type" value="Genomic_DNA"/>
</dbReference>
<dbReference type="Proteomes" id="UP000765509">
    <property type="component" value="Unassembled WGS sequence"/>
</dbReference>
<keyword evidence="2" id="KW-1185">Reference proteome</keyword>
<organism evidence="1 2">
    <name type="scientific">Austropuccinia psidii MF-1</name>
    <dbReference type="NCBI Taxonomy" id="1389203"/>
    <lineage>
        <taxon>Eukaryota</taxon>
        <taxon>Fungi</taxon>
        <taxon>Dikarya</taxon>
        <taxon>Basidiomycota</taxon>
        <taxon>Pucciniomycotina</taxon>
        <taxon>Pucciniomycetes</taxon>
        <taxon>Pucciniales</taxon>
        <taxon>Sphaerophragmiaceae</taxon>
        <taxon>Austropuccinia</taxon>
    </lineage>
</organism>